<feature type="binding site" evidence="7">
    <location>
        <begin position="26"/>
        <end position="31"/>
    </location>
    <ligand>
        <name>ATP</name>
        <dbReference type="ChEBI" id="CHEBI:30616"/>
    </ligand>
</feature>
<keyword evidence="1 7" id="KW-0963">Cytoplasm</keyword>
<dbReference type="SUPFAM" id="SSF82829">
    <property type="entry name" value="MesJ substrate recognition domain-like"/>
    <property type="match status" value="1"/>
</dbReference>
<dbReference type="InterPro" id="IPR011063">
    <property type="entry name" value="TilS/TtcA_N"/>
</dbReference>
<evidence type="ECO:0000256" key="4">
    <source>
        <dbReference type="ARBA" id="ARBA00022741"/>
    </source>
</evidence>
<dbReference type="Gene3D" id="3.40.50.620">
    <property type="entry name" value="HUPs"/>
    <property type="match status" value="1"/>
</dbReference>
<organism evidence="10">
    <name type="scientific">uncultured Acidimicrobiales bacterium</name>
    <dbReference type="NCBI Taxonomy" id="310071"/>
    <lineage>
        <taxon>Bacteria</taxon>
        <taxon>Bacillati</taxon>
        <taxon>Actinomycetota</taxon>
        <taxon>Acidimicrobiia</taxon>
        <taxon>Acidimicrobiales</taxon>
        <taxon>environmental samples</taxon>
    </lineage>
</organism>
<protein>
    <recommendedName>
        <fullName evidence="7">tRNA(Ile)-lysidine synthase</fullName>
        <ecNumber evidence="7">6.3.4.19</ecNumber>
    </recommendedName>
    <alternativeName>
        <fullName evidence="7">tRNA(Ile)-2-lysyl-cytidine synthase</fullName>
    </alternativeName>
    <alternativeName>
        <fullName evidence="7">tRNA(Ile)-lysidine synthetase</fullName>
    </alternativeName>
</protein>
<evidence type="ECO:0000256" key="5">
    <source>
        <dbReference type="ARBA" id="ARBA00022840"/>
    </source>
</evidence>
<evidence type="ECO:0000256" key="2">
    <source>
        <dbReference type="ARBA" id="ARBA00022598"/>
    </source>
</evidence>
<evidence type="ECO:0000313" key="10">
    <source>
        <dbReference type="EMBL" id="CAA9247479.1"/>
    </source>
</evidence>
<evidence type="ECO:0000259" key="9">
    <source>
        <dbReference type="Pfam" id="PF09179"/>
    </source>
</evidence>
<dbReference type="NCBIfam" id="TIGR02432">
    <property type="entry name" value="lysidine_TilS_N"/>
    <property type="match status" value="1"/>
</dbReference>
<comment type="domain">
    <text evidence="7">The N-terminal region contains the highly conserved SGGXDS motif, predicted to be a P-loop motif involved in ATP binding.</text>
</comment>
<dbReference type="InterPro" id="IPR012795">
    <property type="entry name" value="tRNA_Ile_lys_synt_N"/>
</dbReference>
<dbReference type="SUPFAM" id="SSF52402">
    <property type="entry name" value="Adenine nucleotide alpha hydrolases-like"/>
    <property type="match status" value="1"/>
</dbReference>
<dbReference type="GO" id="GO:0032267">
    <property type="term" value="F:tRNA(Ile)-lysidine synthase activity"/>
    <property type="evidence" value="ECO:0007669"/>
    <property type="project" value="UniProtKB-EC"/>
</dbReference>
<accession>A0A6J4IBM8</accession>
<dbReference type="EC" id="6.3.4.19" evidence="7"/>
<dbReference type="GO" id="GO:0005524">
    <property type="term" value="F:ATP binding"/>
    <property type="evidence" value="ECO:0007669"/>
    <property type="project" value="UniProtKB-UniRule"/>
</dbReference>
<dbReference type="PANTHER" id="PTHR43033">
    <property type="entry name" value="TRNA(ILE)-LYSIDINE SYNTHASE-RELATED"/>
    <property type="match status" value="1"/>
</dbReference>
<evidence type="ECO:0000256" key="3">
    <source>
        <dbReference type="ARBA" id="ARBA00022694"/>
    </source>
</evidence>
<proteinExistence type="inferred from homology"/>
<evidence type="ECO:0000256" key="1">
    <source>
        <dbReference type="ARBA" id="ARBA00022490"/>
    </source>
</evidence>
<comment type="subcellular location">
    <subcellularLocation>
        <location evidence="7">Cytoplasm</location>
    </subcellularLocation>
</comment>
<dbReference type="InterPro" id="IPR012094">
    <property type="entry name" value="tRNA_Ile_lys_synt"/>
</dbReference>
<feature type="domain" description="tRNA(Ile)-lysidine synthase substrate-binding" evidence="9">
    <location>
        <begin position="227"/>
        <end position="284"/>
    </location>
</feature>
<dbReference type="HAMAP" id="MF_01161">
    <property type="entry name" value="tRNA_Ile_lys_synt"/>
    <property type="match status" value="1"/>
</dbReference>
<dbReference type="Gene3D" id="1.20.59.20">
    <property type="match status" value="1"/>
</dbReference>
<comment type="similarity">
    <text evidence="7">Belongs to the tRNA(Ile)-lysidine synthase family.</text>
</comment>
<dbReference type="Pfam" id="PF09179">
    <property type="entry name" value="TilS"/>
    <property type="match status" value="1"/>
</dbReference>
<dbReference type="EMBL" id="CADCTF010000103">
    <property type="protein sequence ID" value="CAA9247479.1"/>
    <property type="molecule type" value="Genomic_DNA"/>
</dbReference>
<dbReference type="GO" id="GO:0005737">
    <property type="term" value="C:cytoplasm"/>
    <property type="evidence" value="ECO:0007669"/>
    <property type="project" value="UniProtKB-SubCell"/>
</dbReference>
<evidence type="ECO:0000259" key="8">
    <source>
        <dbReference type="Pfam" id="PF01171"/>
    </source>
</evidence>
<reference evidence="10" key="1">
    <citation type="submission" date="2020-02" db="EMBL/GenBank/DDBJ databases">
        <authorList>
            <person name="Meier V. D."/>
        </authorList>
    </citation>
    <scope>NUCLEOTIDE SEQUENCE</scope>
    <source>
        <strain evidence="10">AVDCRST_MAG50</strain>
    </source>
</reference>
<name>A0A6J4IBM8_9ACTN</name>
<sequence>MASLRSELLARSAFPPGSTPIICAVSGGADSLALLVLACAAGGSDRVTAVHVDHGLRDGSEAEAVAVAIAAARYGARFEARRVELRAGPNLEARAREARRSVLPPDAMTGHTAEDSAETMLLNLVRGAGLDGLAGIRPGPTKPLLALRRSETRALCAAEGLDWLEDPSNADPSFRRNRVRHELLPLLDDIAARDVVAVLVRQAELLRADADHLAADALVLDPTDALALAAAPVALARRAIRRWLASDHPPDAATVERVLAVARGEGRACDIGGRRQVRRTAQRLRLVDLAFPPPSIGLGGR</sequence>
<keyword evidence="5 7" id="KW-0067">ATP-binding</keyword>
<dbReference type="InterPro" id="IPR014729">
    <property type="entry name" value="Rossmann-like_a/b/a_fold"/>
</dbReference>
<keyword evidence="2 7" id="KW-0436">Ligase</keyword>
<evidence type="ECO:0000256" key="7">
    <source>
        <dbReference type="HAMAP-Rule" id="MF_01161"/>
    </source>
</evidence>
<dbReference type="PANTHER" id="PTHR43033:SF1">
    <property type="entry name" value="TRNA(ILE)-LYSIDINE SYNTHASE-RELATED"/>
    <property type="match status" value="1"/>
</dbReference>
<comment type="function">
    <text evidence="7">Ligates lysine onto the cytidine present at position 34 of the AUA codon-specific tRNA(Ile) that contains the anticodon CAU, in an ATP-dependent manner. Cytidine is converted to lysidine, thus changing the amino acid specificity of the tRNA from methionine to isoleucine.</text>
</comment>
<dbReference type="InterPro" id="IPR015262">
    <property type="entry name" value="tRNA_Ile_lys_synt_subst-bd"/>
</dbReference>
<dbReference type="AlphaFoldDB" id="A0A6J4IBM8"/>
<dbReference type="GO" id="GO:0006400">
    <property type="term" value="P:tRNA modification"/>
    <property type="evidence" value="ECO:0007669"/>
    <property type="project" value="UniProtKB-UniRule"/>
</dbReference>
<dbReference type="Pfam" id="PF01171">
    <property type="entry name" value="ATP_bind_3"/>
    <property type="match status" value="1"/>
</dbReference>
<keyword evidence="3 7" id="KW-0819">tRNA processing</keyword>
<evidence type="ECO:0000256" key="6">
    <source>
        <dbReference type="ARBA" id="ARBA00048539"/>
    </source>
</evidence>
<keyword evidence="4 7" id="KW-0547">Nucleotide-binding</keyword>
<dbReference type="CDD" id="cd01992">
    <property type="entry name" value="TilS_N"/>
    <property type="match status" value="1"/>
</dbReference>
<comment type="catalytic activity">
    <reaction evidence="6 7">
        <text>cytidine(34) in tRNA(Ile2) + L-lysine + ATP = lysidine(34) in tRNA(Ile2) + AMP + diphosphate + H(+)</text>
        <dbReference type="Rhea" id="RHEA:43744"/>
        <dbReference type="Rhea" id="RHEA-COMP:10625"/>
        <dbReference type="Rhea" id="RHEA-COMP:10670"/>
        <dbReference type="ChEBI" id="CHEBI:15378"/>
        <dbReference type="ChEBI" id="CHEBI:30616"/>
        <dbReference type="ChEBI" id="CHEBI:32551"/>
        <dbReference type="ChEBI" id="CHEBI:33019"/>
        <dbReference type="ChEBI" id="CHEBI:82748"/>
        <dbReference type="ChEBI" id="CHEBI:83665"/>
        <dbReference type="ChEBI" id="CHEBI:456215"/>
        <dbReference type="EC" id="6.3.4.19"/>
    </reaction>
</comment>
<gene>
    <name evidence="7" type="primary">tilS</name>
    <name evidence="10" type="ORF">AVDCRST_MAG50-2058</name>
</gene>
<feature type="domain" description="tRNA(Ile)-lysidine/2-thiocytidine synthase N-terminal" evidence="8">
    <location>
        <begin position="21"/>
        <end position="182"/>
    </location>
</feature>